<reference evidence="5" key="1">
    <citation type="submission" date="2025-08" db="UniProtKB">
        <authorList>
            <consortium name="RefSeq"/>
        </authorList>
    </citation>
    <scope>IDENTIFICATION</scope>
    <source>
        <tissue evidence="5">Entire body</tissue>
    </source>
</reference>
<dbReference type="Gene3D" id="1.10.340.70">
    <property type="match status" value="1"/>
</dbReference>
<dbReference type="SUPFAM" id="SSF53098">
    <property type="entry name" value="Ribonuclease H-like"/>
    <property type="match status" value="1"/>
</dbReference>
<feature type="region of interest" description="Disordered" evidence="2">
    <location>
        <begin position="426"/>
        <end position="447"/>
    </location>
</feature>
<evidence type="ECO:0000259" key="3">
    <source>
        <dbReference type="PROSITE" id="PS50994"/>
    </source>
</evidence>
<feature type="region of interest" description="Disordered" evidence="2">
    <location>
        <begin position="462"/>
        <end position="520"/>
    </location>
</feature>
<dbReference type="PANTHER" id="PTHR37984">
    <property type="entry name" value="PROTEIN CBG26694"/>
    <property type="match status" value="1"/>
</dbReference>
<dbReference type="GeneID" id="112905930"/>
<accession>A0A7F5RGN0</accession>
<dbReference type="KEGG" id="apln:112905930"/>
<organism evidence="4 5">
    <name type="scientific">Agrilus planipennis</name>
    <name type="common">Emerald ash borer</name>
    <name type="synonym">Agrilus marcopoli</name>
    <dbReference type="NCBI Taxonomy" id="224129"/>
    <lineage>
        <taxon>Eukaryota</taxon>
        <taxon>Metazoa</taxon>
        <taxon>Ecdysozoa</taxon>
        <taxon>Arthropoda</taxon>
        <taxon>Hexapoda</taxon>
        <taxon>Insecta</taxon>
        <taxon>Pterygota</taxon>
        <taxon>Neoptera</taxon>
        <taxon>Endopterygota</taxon>
        <taxon>Coleoptera</taxon>
        <taxon>Polyphaga</taxon>
        <taxon>Elateriformia</taxon>
        <taxon>Buprestoidea</taxon>
        <taxon>Buprestidae</taxon>
        <taxon>Agrilinae</taxon>
        <taxon>Agrilus</taxon>
    </lineage>
</organism>
<dbReference type="InterPro" id="IPR041588">
    <property type="entry name" value="Integrase_H2C2"/>
</dbReference>
<dbReference type="InParanoid" id="A0A7F5RGN0"/>
<dbReference type="FunFam" id="3.30.420.10:FF:000063">
    <property type="entry name" value="Retrovirus-related Pol polyprotein from transposon 297-like Protein"/>
    <property type="match status" value="1"/>
</dbReference>
<evidence type="ECO:0000256" key="1">
    <source>
        <dbReference type="ARBA" id="ARBA00012493"/>
    </source>
</evidence>
<keyword evidence="4" id="KW-1185">Reference proteome</keyword>
<evidence type="ECO:0000313" key="5">
    <source>
        <dbReference type="RefSeq" id="XP_025835157.1"/>
    </source>
</evidence>
<proteinExistence type="predicted"/>
<dbReference type="OrthoDB" id="8065885at2759"/>
<dbReference type="PROSITE" id="PS50994">
    <property type="entry name" value="INTEGRASE"/>
    <property type="match status" value="1"/>
</dbReference>
<sequence>MANYADYLAHFDFEVVFKDSKANANADYCSRAPLPTTVNQVCLQSLVEGEGAGTDEFDHFVLHQIKQLPIRAEAIARATRKDEHLGNILKLLESGQDLLRHGFKSPEANYTTAANCLLFEHRVVIPPSLRNAILQDLHAAHIGIVKMKGLARSFVFWPGIDAAIEHVAKSCTECAKHAHAPVQFREHHWEYPTAPWQRIHIDYAGPVAGNMLLIIVDAYSKWLEVRVTKSTTSAATSRILDNLFATFGAPVILVSDNAPQFTSAEFKNFLMMSGVKYHKLTAPYHPSTNGQAERCVQTVKDALRAMSTTESTLQSNINEFLRQYRKAPHATTGASPAQLFIGRDLRTRLNLVLPDDLHTKISEKQKASFDATYRKFHQGDLVYFLSENPRMDKWIVGEVVSCLGDLHYEIEFHGKRFKRHIDQIRSHEHSPDRGNTMGAAEPDRVVGDGINCGAPRRTRFYGQAQAQSEQPQTSRRTPALPATPVASPVPAIPAPAMPSTPRIPRRSQRERRAPLRFSPE</sequence>
<feature type="compositionally biased region" description="Low complexity" evidence="2">
    <location>
        <begin position="478"/>
        <end position="489"/>
    </location>
</feature>
<dbReference type="GO" id="GO:0015074">
    <property type="term" value="P:DNA integration"/>
    <property type="evidence" value="ECO:0007669"/>
    <property type="project" value="InterPro"/>
</dbReference>
<dbReference type="Gene3D" id="3.30.420.10">
    <property type="entry name" value="Ribonuclease H-like superfamily/Ribonuclease H"/>
    <property type="match status" value="1"/>
</dbReference>
<dbReference type="EC" id="2.7.7.49" evidence="1"/>
<dbReference type="InterPro" id="IPR012337">
    <property type="entry name" value="RNaseH-like_sf"/>
</dbReference>
<dbReference type="Pfam" id="PF17921">
    <property type="entry name" value="Integrase_H2C2"/>
    <property type="match status" value="1"/>
</dbReference>
<gene>
    <name evidence="5" type="primary">LOC112905930</name>
</gene>
<protein>
    <recommendedName>
        <fullName evidence="1">RNA-directed DNA polymerase</fullName>
        <ecNumber evidence="1">2.7.7.49</ecNumber>
    </recommendedName>
</protein>
<dbReference type="RefSeq" id="XP_025835157.1">
    <property type="nucleotide sequence ID" value="XM_025979372.1"/>
</dbReference>
<evidence type="ECO:0000313" key="4">
    <source>
        <dbReference type="Proteomes" id="UP000192223"/>
    </source>
</evidence>
<feature type="domain" description="Integrase catalytic" evidence="3">
    <location>
        <begin position="191"/>
        <end position="344"/>
    </location>
</feature>
<dbReference type="PANTHER" id="PTHR37984:SF13">
    <property type="entry name" value="RIBONUCLEASE H"/>
    <property type="match status" value="1"/>
</dbReference>
<dbReference type="InterPro" id="IPR050951">
    <property type="entry name" value="Retrovirus_Pol_polyprotein"/>
</dbReference>
<dbReference type="InterPro" id="IPR001584">
    <property type="entry name" value="Integrase_cat-core"/>
</dbReference>
<name>A0A7F5RGN0_AGRPL</name>
<dbReference type="InterPro" id="IPR036397">
    <property type="entry name" value="RNaseH_sf"/>
</dbReference>
<dbReference type="GO" id="GO:0003964">
    <property type="term" value="F:RNA-directed DNA polymerase activity"/>
    <property type="evidence" value="ECO:0007669"/>
    <property type="project" value="UniProtKB-EC"/>
</dbReference>
<dbReference type="Pfam" id="PF00665">
    <property type="entry name" value="rve"/>
    <property type="match status" value="1"/>
</dbReference>
<dbReference type="AlphaFoldDB" id="A0A7F5RGN0"/>
<feature type="compositionally biased region" description="Polar residues" evidence="2">
    <location>
        <begin position="464"/>
        <end position="476"/>
    </location>
</feature>
<dbReference type="Proteomes" id="UP000192223">
    <property type="component" value="Unplaced"/>
</dbReference>
<evidence type="ECO:0000256" key="2">
    <source>
        <dbReference type="SAM" id="MobiDB-lite"/>
    </source>
</evidence>
<dbReference type="GO" id="GO:0003676">
    <property type="term" value="F:nucleic acid binding"/>
    <property type="evidence" value="ECO:0007669"/>
    <property type="project" value="InterPro"/>
</dbReference>